<evidence type="ECO:0000313" key="3">
    <source>
        <dbReference type="Proteomes" id="UP000253104"/>
    </source>
</evidence>
<evidence type="ECO:0000313" key="2">
    <source>
        <dbReference type="EMBL" id="AXF21328.1"/>
    </source>
</evidence>
<sequence>MFPHLYNARKALDATAYLMNQAGGAMRLTVLERLLYLAERESFKSSGLPLTGDNLVSFENGPALWHTHQRLVGEVPDWRSLMSNLPDRYVAMRQKLMPEKWEPYFERHTVLSRADVNVLQSVWGDYGELPVPRLIEAVQSECKEWDPASDETTISHKQLFRALEFSPAEIEGVLIQLEEIDSLNQLTAESAS</sequence>
<proteinExistence type="predicted"/>
<accession>A0A2Z5MXB7</accession>
<dbReference type="Proteomes" id="UP000253104">
    <property type="component" value="Chromosome mHSR5_A"/>
</dbReference>
<dbReference type="AlphaFoldDB" id="A0A2Z5MXB7"/>
<gene>
    <name evidence="2" type="ORF">CUJ89_13115</name>
</gene>
<dbReference type="OrthoDB" id="9813053at2"/>
<organism evidence="2 3">
    <name type="scientific">Burkholderia pyrrocinia</name>
    <name type="common">Pseudomonas pyrrocinia</name>
    <dbReference type="NCBI Taxonomy" id="60550"/>
    <lineage>
        <taxon>Bacteria</taxon>
        <taxon>Pseudomonadati</taxon>
        <taxon>Pseudomonadota</taxon>
        <taxon>Betaproteobacteria</taxon>
        <taxon>Burkholderiales</taxon>
        <taxon>Burkholderiaceae</taxon>
        <taxon>Burkholderia</taxon>
        <taxon>Burkholderia cepacia complex</taxon>
    </lineage>
</organism>
<protein>
    <recommendedName>
        <fullName evidence="1">Antitoxin SocA-like Panacea domain-containing protein</fullName>
    </recommendedName>
</protein>
<name>A0A2Z5MXB7_BURPY</name>
<dbReference type="EMBL" id="CP024902">
    <property type="protein sequence ID" value="AXF21328.1"/>
    <property type="molecule type" value="Genomic_DNA"/>
</dbReference>
<dbReference type="Pfam" id="PF13274">
    <property type="entry name" value="SocA_Panacea"/>
    <property type="match status" value="1"/>
</dbReference>
<dbReference type="InterPro" id="IPR025272">
    <property type="entry name" value="SocA_Panacea"/>
</dbReference>
<reference evidence="2 3" key="1">
    <citation type="journal article" date="2018" name="ISME J.">
        <title>Involvement of Burkholderiaceae and sulfurous volatiles in disease-suppressive soils.</title>
        <authorList>
            <person name="Carrion V.J."/>
            <person name="Cordovez V."/>
            <person name="Tyc O."/>
            <person name="Etalo D.W."/>
            <person name="de Bruijn I."/>
            <person name="de Jager V.C."/>
            <person name="Medema M.H."/>
            <person name="Eberl L."/>
            <person name="Raaijmakers J.M."/>
        </authorList>
    </citation>
    <scope>NUCLEOTIDE SEQUENCE [LARGE SCALE GENOMIC DNA]</scope>
    <source>
        <strain evidence="3">mHSR5</strain>
    </source>
</reference>
<evidence type="ECO:0000259" key="1">
    <source>
        <dbReference type="Pfam" id="PF13274"/>
    </source>
</evidence>
<dbReference type="RefSeq" id="WP_114177689.1">
    <property type="nucleotide sequence ID" value="NZ_CP024902.1"/>
</dbReference>
<feature type="domain" description="Antitoxin SocA-like Panacea" evidence="1">
    <location>
        <begin position="34"/>
        <end position="145"/>
    </location>
</feature>